<feature type="region of interest" description="Disordered" evidence="1">
    <location>
        <begin position="1"/>
        <end position="26"/>
    </location>
</feature>
<feature type="region of interest" description="Disordered" evidence="1">
    <location>
        <begin position="93"/>
        <end position="128"/>
    </location>
</feature>
<dbReference type="AlphaFoldDB" id="A0A3N9XU34"/>
<dbReference type="Proteomes" id="UP000278981">
    <property type="component" value="Unassembled WGS sequence"/>
</dbReference>
<name>A0A3N9XU34_9ACTN</name>
<reference evidence="3 4" key="1">
    <citation type="submission" date="2018-04" db="EMBL/GenBank/DDBJ databases">
        <title>Micromonosporas from Atacama Desert.</title>
        <authorList>
            <person name="Carro L."/>
            <person name="Klenk H.-P."/>
            <person name="Goodfellow M."/>
        </authorList>
    </citation>
    <scope>NUCLEOTIDE SEQUENCE [LARGE SCALE GENOMIC DNA]</scope>
    <source>
        <strain evidence="3 4">LB19</strain>
    </source>
</reference>
<gene>
    <name evidence="3" type="ORF">DDE19_15140</name>
</gene>
<sequence length="423" mass="43519">MSEVPGRRDNLTDGPRRSYQVRPDEVEGAVRETLSRQVALARPLSVDPAGQAIRRANRIRRRRTAVGVALAAVTTVLLSAGMVQLGAETRRDGSPIVVIGDPDPTSRPLPTANVPGPAPSPETSTSPLVGETLISADGRRLVLPDVGPAERAQLLPSGGGWLVVGAQSTAGRTLWVVQNDGLVQVLLAGAGAIVLAPDSLQVAWRDGGDLLVAGVAGTQLIGAVRTPVPAAAEPVRFAGDSVLVRLDPAGAGHTLWRPGAGSLPEALDRKSLNVYGRLPDGRLVGQVTTEPGRTCLAVLAPTRQLDPVRTGCGPDLSQDGIGGVSPDGRWLLVNGEIGKAGRSLLVDLQRLGPAMTAVAAGPPMTGAIVWSDEAHASYLDGTGELVRVDVGQVRAGKPASPTAVPGVPTGDQPILVKDLLTPG</sequence>
<proteinExistence type="predicted"/>
<dbReference type="EMBL" id="QDGB01000254">
    <property type="protein sequence ID" value="RQX16420.1"/>
    <property type="molecule type" value="Genomic_DNA"/>
</dbReference>
<evidence type="ECO:0000256" key="2">
    <source>
        <dbReference type="SAM" id="Phobius"/>
    </source>
</evidence>
<keyword evidence="2" id="KW-1133">Transmembrane helix</keyword>
<organism evidence="3 4">
    <name type="scientific">Micromonospora ureilytica</name>
    <dbReference type="NCBI Taxonomy" id="709868"/>
    <lineage>
        <taxon>Bacteria</taxon>
        <taxon>Bacillati</taxon>
        <taxon>Actinomycetota</taxon>
        <taxon>Actinomycetes</taxon>
        <taxon>Micromonosporales</taxon>
        <taxon>Micromonosporaceae</taxon>
        <taxon>Micromonospora</taxon>
    </lineage>
</organism>
<protein>
    <submittedName>
        <fullName evidence="3">Uncharacterized protein</fullName>
    </submittedName>
</protein>
<accession>A0A3N9XU34</accession>
<evidence type="ECO:0000313" key="3">
    <source>
        <dbReference type="EMBL" id="RQX16420.1"/>
    </source>
</evidence>
<feature type="transmembrane region" description="Helical" evidence="2">
    <location>
        <begin position="64"/>
        <end position="87"/>
    </location>
</feature>
<evidence type="ECO:0000313" key="4">
    <source>
        <dbReference type="Proteomes" id="UP000278981"/>
    </source>
</evidence>
<keyword evidence="2" id="KW-0472">Membrane</keyword>
<evidence type="ECO:0000256" key="1">
    <source>
        <dbReference type="SAM" id="MobiDB-lite"/>
    </source>
</evidence>
<comment type="caution">
    <text evidence="3">The sequence shown here is derived from an EMBL/GenBank/DDBJ whole genome shotgun (WGS) entry which is preliminary data.</text>
</comment>
<keyword evidence="2" id="KW-0812">Transmembrane</keyword>